<dbReference type="RefSeq" id="WP_204400902.1">
    <property type="nucleotide sequence ID" value="NZ_JAFBEE010000005.1"/>
</dbReference>
<dbReference type="InterPro" id="IPR051491">
    <property type="entry name" value="Recombinase/Transposase-rel"/>
</dbReference>
<dbReference type="Pfam" id="PF00239">
    <property type="entry name" value="Resolvase"/>
    <property type="match status" value="1"/>
</dbReference>
<dbReference type="PANTHER" id="PTHR36172">
    <property type="match status" value="1"/>
</dbReference>
<feature type="domain" description="HTH merR-type" evidence="1">
    <location>
        <begin position="2"/>
        <end position="41"/>
    </location>
</feature>
<dbReference type="PROSITE" id="PS50937">
    <property type="entry name" value="HTH_MERR_2"/>
    <property type="match status" value="1"/>
</dbReference>
<gene>
    <name evidence="3" type="ORF">JOC73_001070</name>
</gene>
<dbReference type="SUPFAM" id="SSF53041">
    <property type="entry name" value="Resolvase-like"/>
    <property type="match status" value="1"/>
</dbReference>
<organism evidence="3 4">
    <name type="scientific">Alkaliphilus hydrothermalis</name>
    <dbReference type="NCBI Taxonomy" id="1482730"/>
    <lineage>
        <taxon>Bacteria</taxon>
        <taxon>Bacillati</taxon>
        <taxon>Bacillota</taxon>
        <taxon>Clostridia</taxon>
        <taxon>Peptostreptococcales</taxon>
        <taxon>Natronincolaceae</taxon>
        <taxon>Alkaliphilus</taxon>
    </lineage>
</organism>
<keyword evidence="4" id="KW-1185">Reference proteome</keyword>
<dbReference type="Gene3D" id="3.40.50.1390">
    <property type="entry name" value="Resolvase, N-terminal catalytic domain"/>
    <property type="match status" value="1"/>
</dbReference>
<dbReference type="InterPro" id="IPR009061">
    <property type="entry name" value="DNA-bd_dom_put_sf"/>
</dbReference>
<dbReference type="InterPro" id="IPR000551">
    <property type="entry name" value="MerR-type_HTH_dom"/>
</dbReference>
<dbReference type="PROSITE" id="PS51736">
    <property type="entry name" value="RECOMBINASES_3"/>
    <property type="match status" value="1"/>
</dbReference>
<dbReference type="NCBIfam" id="NF033518">
    <property type="entry name" value="transpos_IS607"/>
    <property type="match status" value="1"/>
</dbReference>
<dbReference type="CDD" id="cd03769">
    <property type="entry name" value="SR_IS607_transposase_like"/>
    <property type="match status" value="1"/>
</dbReference>
<accession>A0ABS2NNN3</accession>
<dbReference type="CDD" id="cd04762">
    <property type="entry name" value="HTH_MerR-trunc"/>
    <property type="match status" value="1"/>
</dbReference>
<dbReference type="InterPro" id="IPR010093">
    <property type="entry name" value="SinI_DNA-bd"/>
</dbReference>
<dbReference type="PANTHER" id="PTHR36172:SF1">
    <property type="entry name" value="RESOLVASE-RELATED"/>
    <property type="match status" value="1"/>
</dbReference>
<dbReference type="NCBIfam" id="TIGR01764">
    <property type="entry name" value="excise"/>
    <property type="match status" value="1"/>
</dbReference>
<dbReference type="Gene3D" id="1.10.287.2170">
    <property type="match status" value="1"/>
</dbReference>
<proteinExistence type="predicted"/>
<dbReference type="Proteomes" id="UP001314796">
    <property type="component" value="Unassembled WGS sequence"/>
</dbReference>
<dbReference type="InterPro" id="IPR036162">
    <property type="entry name" value="Resolvase-like_N_sf"/>
</dbReference>
<dbReference type="InterPro" id="IPR006119">
    <property type="entry name" value="Resolv_N"/>
</dbReference>
<evidence type="ECO:0000313" key="4">
    <source>
        <dbReference type="Proteomes" id="UP001314796"/>
    </source>
</evidence>
<dbReference type="Pfam" id="PF00376">
    <property type="entry name" value="MerR"/>
    <property type="match status" value="1"/>
</dbReference>
<dbReference type="Gene3D" id="1.10.1660.10">
    <property type="match status" value="1"/>
</dbReference>
<dbReference type="InterPro" id="IPR048046">
    <property type="entry name" value="Transpos_IS607"/>
</dbReference>
<protein>
    <submittedName>
        <fullName evidence="3">Excisionase family DNA binding protein</fullName>
    </submittedName>
</protein>
<sequence>MLLTIGKAAKEVGVSVDTLRRWERENKIKAHRTAGGHRRYDLDEVKNYINGKKKNAKKITLIYARVSTPARKNDLENQVQKLELFCAAKGWTYKIIKDIGSGLNYNKKGLQELLKLIETNQLERIVLNYKDRLLRFGSEIVFEMCKYHNVEVIVLNETEQKTYEEELVEDVLSIITVFSAKLYGSRSHKNKNIVKESKKLFKEGE</sequence>
<dbReference type="SMART" id="SM00422">
    <property type="entry name" value="HTH_MERR"/>
    <property type="match status" value="1"/>
</dbReference>
<evidence type="ECO:0000259" key="1">
    <source>
        <dbReference type="PROSITE" id="PS50937"/>
    </source>
</evidence>
<evidence type="ECO:0000313" key="3">
    <source>
        <dbReference type="EMBL" id="MBM7614558.1"/>
    </source>
</evidence>
<feature type="domain" description="Resolvase/invertase-type recombinase catalytic" evidence="2">
    <location>
        <begin position="59"/>
        <end position="201"/>
    </location>
</feature>
<evidence type="ECO:0000259" key="2">
    <source>
        <dbReference type="PROSITE" id="PS51736"/>
    </source>
</evidence>
<dbReference type="EMBL" id="JAFBEE010000005">
    <property type="protein sequence ID" value="MBM7614558.1"/>
    <property type="molecule type" value="Genomic_DNA"/>
</dbReference>
<reference evidence="3 4" key="1">
    <citation type="submission" date="2021-01" db="EMBL/GenBank/DDBJ databases">
        <title>Genomic Encyclopedia of Type Strains, Phase IV (KMG-IV): sequencing the most valuable type-strain genomes for metagenomic binning, comparative biology and taxonomic classification.</title>
        <authorList>
            <person name="Goeker M."/>
        </authorList>
    </citation>
    <scope>NUCLEOTIDE SEQUENCE [LARGE SCALE GENOMIC DNA]</scope>
    <source>
        <strain evidence="3 4">DSM 25890</strain>
    </source>
</reference>
<dbReference type="InterPro" id="IPR041718">
    <property type="entry name" value="IS607_transposase-like"/>
</dbReference>
<dbReference type="SMART" id="SM00857">
    <property type="entry name" value="Resolvase"/>
    <property type="match status" value="1"/>
</dbReference>
<name>A0ABS2NNN3_9FIRM</name>
<dbReference type="SUPFAM" id="SSF46955">
    <property type="entry name" value="Putative DNA-binding domain"/>
    <property type="match status" value="1"/>
</dbReference>
<comment type="caution">
    <text evidence="3">The sequence shown here is derived from an EMBL/GenBank/DDBJ whole genome shotgun (WGS) entry which is preliminary data.</text>
</comment>